<dbReference type="GO" id="GO:0016757">
    <property type="term" value="F:glycosyltransferase activity"/>
    <property type="evidence" value="ECO:0007669"/>
    <property type="project" value="InterPro"/>
</dbReference>
<dbReference type="SUPFAM" id="SSF53756">
    <property type="entry name" value="UDP-Glycosyltransferase/glycogen phosphorylase"/>
    <property type="match status" value="1"/>
</dbReference>
<sequence>LLYSYIPQRILTSGNMISDIVKQVRCVDSNKVVSIPAGVDLRKFDSGISGEKIRKELKVDSNQILIGKIGVVRGWKGHNYFLEAIPLILKKIPYAKFVIVGDGPGFKEIKSKVKLAGIENKVDLLGHREDVPEIMAALDVQVLASFAGEGTPQVIPQAFAMKTPVVATKIASIPDLLGQGERGILIEPENALSLAEGVLKIIRNPEVASHLVENANSFCLKELTVDKMMDSTIAIYEEVASSPQNN</sequence>
<reference evidence="2" key="1">
    <citation type="submission" date="2018-05" db="EMBL/GenBank/DDBJ databases">
        <authorList>
            <person name="Lanie J.A."/>
            <person name="Ng W.-L."/>
            <person name="Kazmierczak K.M."/>
            <person name="Andrzejewski T.M."/>
            <person name="Davidsen T.M."/>
            <person name="Wayne K.J."/>
            <person name="Tettelin H."/>
            <person name="Glass J.I."/>
            <person name="Rusch D."/>
            <person name="Podicherti R."/>
            <person name="Tsui H.-C.T."/>
            <person name="Winkler M.E."/>
        </authorList>
    </citation>
    <scope>NUCLEOTIDE SEQUENCE</scope>
</reference>
<proteinExistence type="predicted"/>
<dbReference type="AlphaFoldDB" id="A0A382V982"/>
<name>A0A382V982_9ZZZZ</name>
<dbReference type="Gene3D" id="3.40.50.2000">
    <property type="entry name" value="Glycogen Phosphorylase B"/>
    <property type="match status" value="2"/>
</dbReference>
<protein>
    <recommendedName>
        <fullName evidence="1">Glycosyl transferase family 1 domain-containing protein</fullName>
    </recommendedName>
</protein>
<feature type="non-terminal residue" evidence="2">
    <location>
        <position position="1"/>
    </location>
</feature>
<dbReference type="PANTHER" id="PTHR12526:SF638">
    <property type="entry name" value="SPORE COAT PROTEIN SA"/>
    <property type="match status" value="1"/>
</dbReference>
<feature type="domain" description="Glycosyl transferase family 1" evidence="1">
    <location>
        <begin position="51"/>
        <end position="216"/>
    </location>
</feature>
<dbReference type="PANTHER" id="PTHR12526">
    <property type="entry name" value="GLYCOSYLTRANSFERASE"/>
    <property type="match status" value="1"/>
</dbReference>
<evidence type="ECO:0000259" key="1">
    <source>
        <dbReference type="Pfam" id="PF00534"/>
    </source>
</evidence>
<dbReference type="InterPro" id="IPR001296">
    <property type="entry name" value="Glyco_trans_1"/>
</dbReference>
<dbReference type="Pfam" id="PF00534">
    <property type="entry name" value="Glycos_transf_1"/>
    <property type="match status" value="1"/>
</dbReference>
<gene>
    <name evidence="2" type="ORF">METZ01_LOCUS395893</name>
</gene>
<accession>A0A382V982</accession>
<evidence type="ECO:0000313" key="2">
    <source>
        <dbReference type="EMBL" id="SVD43039.1"/>
    </source>
</evidence>
<dbReference type="EMBL" id="UINC01150139">
    <property type="protein sequence ID" value="SVD43039.1"/>
    <property type="molecule type" value="Genomic_DNA"/>
</dbReference>
<organism evidence="2">
    <name type="scientific">marine metagenome</name>
    <dbReference type="NCBI Taxonomy" id="408172"/>
    <lineage>
        <taxon>unclassified sequences</taxon>
        <taxon>metagenomes</taxon>
        <taxon>ecological metagenomes</taxon>
    </lineage>
</organism>
<dbReference type="CDD" id="cd03801">
    <property type="entry name" value="GT4_PimA-like"/>
    <property type="match status" value="1"/>
</dbReference>